<dbReference type="EMBL" id="BAABHO010000059">
    <property type="protein sequence ID" value="GAA4808020.1"/>
    <property type="molecule type" value="Genomic_DNA"/>
</dbReference>
<dbReference type="InterPro" id="IPR052158">
    <property type="entry name" value="INH-QAR"/>
</dbReference>
<dbReference type="CDD" id="cd03137">
    <property type="entry name" value="GATase1_AraC_1"/>
    <property type="match status" value="1"/>
</dbReference>
<dbReference type="PANTHER" id="PTHR43130:SF3">
    <property type="entry name" value="HTH-TYPE TRANSCRIPTIONAL REGULATOR RV1931C"/>
    <property type="match status" value="1"/>
</dbReference>
<dbReference type="PROSITE" id="PS01124">
    <property type="entry name" value="HTH_ARAC_FAMILY_2"/>
    <property type="match status" value="1"/>
</dbReference>
<dbReference type="InterPro" id="IPR029062">
    <property type="entry name" value="Class_I_gatase-like"/>
</dbReference>
<dbReference type="Gene3D" id="1.10.10.60">
    <property type="entry name" value="Homeodomain-like"/>
    <property type="match status" value="1"/>
</dbReference>
<evidence type="ECO:0000313" key="4">
    <source>
        <dbReference type="EMBL" id="GAA4808020.1"/>
    </source>
</evidence>
<evidence type="ECO:0000259" key="3">
    <source>
        <dbReference type="PROSITE" id="PS01124"/>
    </source>
</evidence>
<evidence type="ECO:0000256" key="1">
    <source>
        <dbReference type="ARBA" id="ARBA00023015"/>
    </source>
</evidence>
<dbReference type="Pfam" id="PF12833">
    <property type="entry name" value="HTH_18"/>
    <property type="match status" value="1"/>
</dbReference>
<dbReference type="SUPFAM" id="SSF52317">
    <property type="entry name" value="Class I glutamine amidotransferase-like"/>
    <property type="match status" value="1"/>
</dbReference>
<sequence length="334" mass="35730">MPHFLPCCPAMDDHLVIESVAVVVDDGVAPFELGVACELFGLDRSDQGLPVYGFDLAAVTPGQVATTAGFAISVAQDLTPLGGADLVVLPAGSWTESEPGPDLRAALHAAHDRGAHIMAICRGAFVLAATGLLDGRRASTHWRWSEQFRRLFPRVHLDADALYVDDGDISTSAGTAAGIDLGLHLLRRAHGAATAADIARRMVVAPHRGGGQAQYPRRPMAASTHTDTLHATLAWALERLATALTVDELAAHANLAPRTFARRFHETCGTTPHRWLDAQRVDRARQLLETTDLPVAAIAPRCGFGSTDALRANFARRLGTTPTQYRRSFHVGAP</sequence>
<keyword evidence="1" id="KW-0805">Transcription regulation</keyword>
<proteinExistence type="predicted"/>
<accession>A0ABP9CBV7</accession>
<reference evidence="5" key="1">
    <citation type="journal article" date="2019" name="Int. J. Syst. Evol. Microbiol.">
        <title>The Global Catalogue of Microorganisms (GCM) 10K type strain sequencing project: providing services to taxonomists for standard genome sequencing and annotation.</title>
        <authorList>
            <consortium name="The Broad Institute Genomics Platform"/>
            <consortium name="The Broad Institute Genome Sequencing Center for Infectious Disease"/>
            <person name="Wu L."/>
            <person name="Ma J."/>
        </authorList>
    </citation>
    <scope>NUCLEOTIDE SEQUENCE [LARGE SCALE GENOMIC DNA]</scope>
    <source>
        <strain evidence="5">JCM 17979</strain>
    </source>
</reference>
<dbReference type="InterPro" id="IPR018060">
    <property type="entry name" value="HTH_AraC"/>
</dbReference>
<name>A0ABP9CBV7_9PSEU</name>
<dbReference type="PANTHER" id="PTHR43130">
    <property type="entry name" value="ARAC-FAMILY TRANSCRIPTIONAL REGULATOR"/>
    <property type="match status" value="1"/>
</dbReference>
<dbReference type="InterPro" id="IPR009057">
    <property type="entry name" value="Homeodomain-like_sf"/>
</dbReference>
<gene>
    <name evidence="4" type="ORF">GCM10023200_52130</name>
</gene>
<organism evidence="4 5">
    <name type="scientific">Actinomycetospora chlora</name>
    <dbReference type="NCBI Taxonomy" id="663608"/>
    <lineage>
        <taxon>Bacteria</taxon>
        <taxon>Bacillati</taxon>
        <taxon>Actinomycetota</taxon>
        <taxon>Actinomycetes</taxon>
        <taxon>Pseudonocardiales</taxon>
        <taxon>Pseudonocardiaceae</taxon>
        <taxon>Actinomycetospora</taxon>
    </lineage>
</organism>
<dbReference type="InterPro" id="IPR002818">
    <property type="entry name" value="DJ-1/PfpI"/>
</dbReference>
<dbReference type="SUPFAM" id="SSF46689">
    <property type="entry name" value="Homeodomain-like"/>
    <property type="match status" value="2"/>
</dbReference>
<dbReference type="Pfam" id="PF01965">
    <property type="entry name" value="DJ-1_PfpI"/>
    <property type="match status" value="1"/>
</dbReference>
<keyword evidence="5" id="KW-1185">Reference proteome</keyword>
<comment type="caution">
    <text evidence="4">The sequence shown here is derived from an EMBL/GenBank/DDBJ whole genome shotgun (WGS) entry which is preliminary data.</text>
</comment>
<feature type="domain" description="HTH araC/xylS-type" evidence="3">
    <location>
        <begin position="230"/>
        <end position="328"/>
    </location>
</feature>
<evidence type="ECO:0000313" key="5">
    <source>
        <dbReference type="Proteomes" id="UP001500928"/>
    </source>
</evidence>
<dbReference type="Proteomes" id="UP001500928">
    <property type="component" value="Unassembled WGS sequence"/>
</dbReference>
<dbReference type="Gene3D" id="3.40.50.880">
    <property type="match status" value="1"/>
</dbReference>
<evidence type="ECO:0000256" key="2">
    <source>
        <dbReference type="ARBA" id="ARBA00023163"/>
    </source>
</evidence>
<dbReference type="SMART" id="SM00342">
    <property type="entry name" value="HTH_ARAC"/>
    <property type="match status" value="1"/>
</dbReference>
<keyword evidence="2" id="KW-0804">Transcription</keyword>
<protein>
    <submittedName>
        <fullName evidence="4">Helix-turn-helix domain-containing protein</fullName>
    </submittedName>
</protein>